<keyword evidence="18" id="KW-1185">Reference proteome</keyword>
<dbReference type="PIRSF" id="PIRSF000847">
    <property type="entry name" value="Phos_ph_gly_syn"/>
    <property type="match status" value="1"/>
</dbReference>
<keyword evidence="7 15" id="KW-0808">Transferase</keyword>
<organism evidence="17 18">
    <name type="scientific">Chloroherpeton thalassium (strain ATCC 35110 / GB-78)</name>
    <dbReference type="NCBI Taxonomy" id="517418"/>
    <lineage>
        <taxon>Bacteria</taxon>
        <taxon>Pseudomonadati</taxon>
        <taxon>Chlorobiota</taxon>
        <taxon>Chlorobiia</taxon>
        <taxon>Chlorobiales</taxon>
        <taxon>Chloroherpetonaceae</taxon>
        <taxon>Chloroherpeton</taxon>
    </lineage>
</organism>
<comment type="subcellular location">
    <subcellularLocation>
        <location evidence="1">Membrane</location>
        <topology evidence="1">Multi-pass membrane protein</topology>
    </subcellularLocation>
</comment>
<evidence type="ECO:0000256" key="2">
    <source>
        <dbReference type="ARBA" id="ARBA00005042"/>
    </source>
</evidence>
<comment type="catalytic activity">
    <reaction evidence="14">
        <text>a CDP-1,2-diacyl-sn-glycerol + sn-glycerol 3-phosphate = a 1,2-diacyl-sn-glycero-3-phospho-(1'-sn-glycero-3'-phosphate) + CMP + H(+)</text>
        <dbReference type="Rhea" id="RHEA:12593"/>
        <dbReference type="ChEBI" id="CHEBI:15378"/>
        <dbReference type="ChEBI" id="CHEBI:57597"/>
        <dbReference type="ChEBI" id="CHEBI:58332"/>
        <dbReference type="ChEBI" id="CHEBI:60110"/>
        <dbReference type="ChEBI" id="CHEBI:60377"/>
        <dbReference type="EC" id="2.7.8.5"/>
    </reaction>
</comment>
<dbReference type="EMBL" id="CP001100">
    <property type="protein sequence ID" value="ACF14249.1"/>
    <property type="molecule type" value="Genomic_DNA"/>
</dbReference>
<proteinExistence type="inferred from homology"/>
<dbReference type="KEGG" id="cts:Ctha_1792"/>
<dbReference type="Proteomes" id="UP000001208">
    <property type="component" value="Chromosome"/>
</dbReference>
<dbReference type="Pfam" id="PF01066">
    <property type="entry name" value="CDP-OH_P_transf"/>
    <property type="match status" value="1"/>
</dbReference>
<dbReference type="GO" id="GO:0008444">
    <property type="term" value="F:CDP-diacylglycerol-glycerol-3-phosphate 3-phosphatidyltransferase activity"/>
    <property type="evidence" value="ECO:0007669"/>
    <property type="project" value="UniProtKB-EC"/>
</dbReference>
<feature type="transmembrane region" description="Helical" evidence="16">
    <location>
        <begin position="33"/>
        <end position="50"/>
    </location>
</feature>
<comment type="similarity">
    <text evidence="3 15">Belongs to the CDP-alcohol phosphatidyltransferase class-I family.</text>
</comment>
<evidence type="ECO:0000256" key="10">
    <source>
        <dbReference type="ARBA" id="ARBA00023098"/>
    </source>
</evidence>
<evidence type="ECO:0000256" key="15">
    <source>
        <dbReference type="RuleBase" id="RU003750"/>
    </source>
</evidence>
<evidence type="ECO:0000256" key="6">
    <source>
        <dbReference type="ARBA" id="ARBA00022516"/>
    </source>
</evidence>
<evidence type="ECO:0000256" key="13">
    <source>
        <dbReference type="ARBA" id="ARBA00023264"/>
    </source>
</evidence>
<sequence>MDGKFLTFSNFLSILRILLIPPFLYFLHQDERLLAFVVMLIAIATDWFDGQVARWTNTVSDFGKVLDPLADKLCALGTAGYFLWIGEIPIWFAGLVVFRDFVIFIGGIIVKSRYKIITTALPTGKWAVGFMAMMFIVMVWPNPPFVVEPVKMAFMYAAALLLMVSFVQYLIRVYHIVNGQAYRNL</sequence>
<evidence type="ECO:0000256" key="4">
    <source>
        <dbReference type="ARBA" id="ARBA00013170"/>
    </source>
</evidence>
<feature type="transmembrane region" description="Helical" evidence="16">
    <location>
        <begin position="122"/>
        <end position="141"/>
    </location>
</feature>
<keyword evidence="12" id="KW-0594">Phospholipid biosynthesis</keyword>
<dbReference type="GO" id="GO:0016020">
    <property type="term" value="C:membrane"/>
    <property type="evidence" value="ECO:0007669"/>
    <property type="project" value="UniProtKB-SubCell"/>
</dbReference>
<gene>
    <name evidence="17" type="ordered locus">Ctha_1792</name>
</gene>
<dbReference type="EC" id="2.7.8.5" evidence="4"/>
<accession>B3QTQ1</accession>
<dbReference type="AlphaFoldDB" id="B3QTQ1"/>
<feature type="transmembrane region" description="Helical" evidence="16">
    <location>
        <begin position="90"/>
        <end position="110"/>
    </location>
</feature>
<evidence type="ECO:0000256" key="11">
    <source>
        <dbReference type="ARBA" id="ARBA00023136"/>
    </source>
</evidence>
<dbReference type="STRING" id="517418.Ctha_1792"/>
<evidence type="ECO:0000256" key="12">
    <source>
        <dbReference type="ARBA" id="ARBA00023209"/>
    </source>
</evidence>
<keyword evidence="10" id="KW-0443">Lipid metabolism</keyword>
<dbReference type="InterPro" id="IPR004570">
    <property type="entry name" value="Phosphatidylglycerol_P_synth"/>
</dbReference>
<dbReference type="GO" id="GO:0046474">
    <property type="term" value="P:glycerophospholipid biosynthetic process"/>
    <property type="evidence" value="ECO:0007669"/>
    <property type="project" value="TreeGrafter"/>
</dbReference>
<evidence type="ECO:0000256" key="16">
    <source>
        <dbReference type="SAM" id="Phobius"/>
    </source>
</evidence>
<comment type="pathway">
    <text evidence="2">Phospholipid metabolism; phosphatidylglycerol biosynthesis; phosphatidylglycerol from CDP-diacylglycerol: step 1/2.</text>
</comment>
<feature type="transmembrane region" description="Helical" evidence="16">
    <location>
        <begin position="6"/>
        <end position="26"/>
    </location>
</feature>
<reference evidence="17 18" key="1">
    <citation type="submission" date="2008-06" db="EMBL/GenBank/DDBJ databases">
        <title>Complete sequence of Chloroherpeton thalassium ATCC 35110.</title>
        <authorList>
            <consortium name="US DOE Joint Genome Institute"/>
            <person name="Lucas S."/>
            <person name="Copeland A."/>
            <person name="Lapidus A."/>
            <person name="Glavina del Rio T."/>
            <person name="Dalin E."/>
            <person name="Tice H."/>
            <person name="Bruce D."/>
            <person name="Goodwin L."/>
            <person name="Pitluck S."/>
            <person name="Schmutz J."/>
            <person name="Larimer F."/>
            <person name="Land M."/>
            <person name="Hauser L."/>
            <person name="Kyrpides N."/>
            <person name="Mikhailova N."/>
            <person name="Liu Z."/>
            <person name="Li T."/>
            <person name="Zhao F."/>
            <person name="Overmann J."/>
            <person name="Bryant D.A."/>
            <person name="Richardson P."/>
        </authorList>
    </citation>
    <scope>NUCLEOTIDE SEQUENCE [LARGE SCALE GENOMIC DNA]</scope>
    <source>
        <strain evidence="18">ATCC 35110 / GB-78</strain>
    </source>
</reference>
<keyword evidence="9 16" id="KW-1133">Transmembrane helix</keyword>
<evidence type="ECO:0000256" key="1">
    <source>
        <dbReference type="ARBA" id="ARBA00004141"/>
    </source>
</evidence>
<keyword evidence="11 16" id="KW-0472">Membrane</keyword>
<evidence type="ECO:0000256" key="7">
    <source>
        <dbReference type="ARBA" id="ARBA00022679"/>
    </source>
</evidence>
<keyword evidence="13" id="KW-1208">Phospholipid metabolism</keyword>
<protein>
    <recommendedName>
        <fullName evidence="5">CDP-diacylglycerol--glycerol-3-phosphate 3-phosphatidyltransferase</fullName>
        <ecNumber evidence="4">2.7.8.5</ecNumber>
    </recommendedName>
</protein>
<keyword evidence="6" id="KW-0444">Lipid biosynthesis</keyword>
<dbReference type="PROSITE" id="PS00379">
    <property type="entry name" value="CDP_ALCOHOL_P_TRANSF"/>
    <property type="match status" value="1"/>
</dbReference>
<evidence type="ECO:0000256" key="9">
    <source>
        <dbReference type="ARBA" id="ARBA00022989"/>
    </source>
</evidence>
<dbReference type="InterPro" id="IPR043130">
    <property type="entry name" value="CDP-OH_PTrfase_TM_dom"/>
</dbReference>
<feature type="transmembrane region" description="Helical" evidence="16">
    <location>
        <begin position="153"/>
        <end position="171"/>
    </location>
</feature>
<dbReference type="PANTHER" id="PTHR14269:SF62">
    <property type="entry name" value="CDP-DIACYLGLYCEROL--GLYCEROL-3-PHOSPHATE 3-PHOSPHATIDYLTRANSFERASE 1, CHLOROPLASTIC"/>
    <property type="match status" value="1"/>
</dbReference>
<dbReference type="InterPro" id="IPR050324">
    <property type="entry name" value="CDP-alcohol_PTase-I"/>
</dbReference>
<dbReference type="PANTHER" id="PTHR14269">
    <property type="entry name" value="CDP-DIACYLGLYCEROL--GLYCEROL-3-PHOSPHATE 3-PHOSPHATIDYLTRANSFERASE-RELATED"/>
    <property type="match status" value="1"/>
</dbReference>
<dbReference type="RefSeq" id="WP_012500333.1">
    <property type="nucleotide sequence ID" value="NC_011026.1"/>
</dbReference>
<dbReference type="InterPro" id="IPR000462">
    <property type="entry name" value="CDP-OH_P_trans"/>
</dbReference>
<evidence type="ECO:0000313" key="18">
    <source>
        <dbReference type="Proteomes" id="UP000001208"/>
    </source>
</evidence>
<keyword evidence="8 16" id="KW-0812">Transmembrane</keyword>
<dbReference type="Gene3D" id="1.20.120.1760">
    <property type="match status" value="1"/>
</dbReference>
<evidence type="ECO:0000256" key="5">
    <source>
        <dbReference type="ARBA" id="ARBA00014944"/>
    </source>
</evidence>
<dbReference type="OrthoDB" id="9785031at2"/>
<evidence type="ECO:0000256" key="14">
    <source>
        <dbReference type="ARBA" id="ARBA00048586"/>
    </source>
</evidence>
<dbReference type="HOGENOM" id="CLU_051314_6_3_10"/>
<evidence type="ECO:0000313" key="17">
    <source>
        <dbReference type="EMBL" id="ACF14249.1"/>
    </source>
</evidence>
<dbReference type="InterPro" id="IPR048254">
    <property type="entry name" value="CDP_ALCOHOL_P_TRANSF_CS"/>
</dbReference>
<dbReference type="eggNOG" id="COG0558">
    <property type="taxonomic scope" value="Bacteria"/>
</dbReference>
<evidence type="ECO:0000256" key="3">
    <source>
        <dbReference type="ARBA" id="ARBA00010441"/>
    </source>
</evidence>
<evidence type="ECO:0000256" key="8">
    <source>
        <dbReference type="ARBA" id="ARBA00022692"/>
    </source>
</evidence>
<name>B3QTQ1_CHLT3</name>